<feature type="region of interest" description="Disordered" evidence="1">
    <location>
        <begin position="99"/>
        <end position="132"/>
    </location>
</feature>
<dbReference type="SUPFAM" id="SSF54495">
    <property type="entry name" value="UBC-like"/>
    <property type="match status" value="1"/>
</dbReference>
<dbReference type="PANTHER" id="PTHR24067">
    <property type="entry name" value="UBIQUITIN-CONJUGATING ENZYME E2"/>
    <property type="match status" value="1"/>
</dbReference>
<dbReference type="PROSITE" id="PS50127">
    <property type="entry name" value="UBC_2"/>
    <property type="match status" value="1"/>
</dbReference>
<dbReference type="CDD" id="cd23808">
    <property type="entry name" value="UBCc_UBE2W"/>
    <property type="match status" value="1"/>
</dbReference>
<feature type="compositionally biased region" description="Low complexity" evidence="1">
    <location>
        <begin position="371"/>
        <end position="390"/>
    </location>
</feature>
<dbReference type="InterPro" id="IPR016135">
    <property type="entry name" value="UBQ-conjugating_enzyme/RWD"/>
</dbReference>
<proteinExistence type="predicted"/>
<gene>
    <name evidence="3" type="ORF">CSUI_000352</name>
</gene>
<organism evidence="3 4">
    <name type="scientific">Cystoisospora suis</name>
    <dbReference type="NCBI Taxonomy" id="483139"/>
    <lineage>
        <taxon>Eukaryota</taxon>
        <taxon>Sar</taxon>
        <taxon>Alveolata</taxon>
        <taxon>Apicomplexa</taxon>
        <taxon>Conoidasida</taxon>
        <taxon>Coccidia</taxon>
        <taxon>Eucoccidiorida</taxon>
        <taxon>Eimeriorina</taxon>
        <taxon>Sarcocystidae</taxon>
        <taxon>Cystoisospora</taxon>
    </lineage>
</organism>
<dbReference type="GeneID" id="94423797"/>
<keyword evidence="4" id="KW-1185">Reference proteome</keyword>
<dbReference type="Proteomes" id="UP000221165">
    <property type="component" value="Unassembled WGS sequence"/>
</dbReference>
<dbReference type="VEuPathDB" id="ToxoDB:CSUI_000352"/>
<evidence type="ECO:0000256" key="1">
    <source>
        <dbReference type="SAM" id="MobiDB-lite"/>
    </source>
</evidence>
<dbReference type="InterPro" id="IPR000608">
    <property type="entry name" value="UBC"/>
</dbReference>
<feature type="region of interest" description="Disordered" evidence="1">
    <location>
        <begin position="470"/>
        <end position="602"/>
    </location>
</feature>
<dbReference type="InterPro" id="IPR050113">
    <property type="entry name" value="Ub_conjugating_enzyme"/>
</dbReference>
<comment type="caution">
    <text evidence="3">The sequence shown here is derived from an EMBL/GenBank/DDBJ whole genome shotgun (WGS) entry which is preliminary data.</text>
</comment>
<sequence length="766" mass="82746">MRRSFGGCEFVKRSEGDSHTMVGAATCVHPRCGRLVPSAQQGSCGGNRPRERERVVCSCSRVDVCPGSVAGSPISSERLPVYSTALSFLFRRSTADLSTPHTRSAREDSHSQLSSLPSSVSKPAPRSKYGSSVDRMRRPMFTKATVMSRFYSLCIFPVLLWLFGACPAHDSLPVSAISIHPATKTTLQHTFPSFPQLAVIHFRRPSIPGIQPYSHARVTRFTPLGDAEHRRILFSHPNTPLTSRTTISRAVAASICLPRFLLPSAVHGSVMFLRPAFSPFQRDPVRLGASVCVRLLDSLASSGLNSLSRPRSCFRCSFFSSPAKHLQHASVPQGAVGGPGVLAAVLPFQGESRAEAGHCKSPSSPSPPASSSPALCASVSSHSSVPVPCHALQPEPSSTSSDVASFTPHEHNAHSFPDRLPYPGGKEASDLDTSVRKPSSSCTHGGGNAREMAIRDVDARVLSFAVDSAAPRQAVGASSESPKEREEGTDLEAGASDRSTGREPRNIPQTNTYPPQGEEKKIAENMHAPSSSGGFSAVPESAGSPRAHRGAAEKQREVVSDGHSVMSTEREDDSSLQQHKASGVPTGISHTARKKEKIRDGRGTAQEAAALRHLQRRFSPGHASFRIQRELRSFLSSPPPNCRVYVHPSNIRIWLIEITGVEGSPYANETYRMKVVIPPDYPFKPPTCFFLHPTPVHPHVYSNGDICLNLLGSDWRPSLSISSIAVAVLSMLTNAKQKQLPLDNASHLDVPAGQRDTQFLYHDDKV</sequence>
<feature type="domain" description="UBC core" evidence="2">
    <location>
        <begin position="622"/>
        <end position="766"/>
    </location>
</feature>
<dbReference type="RefSeq" id="XP_067927437.1">
    <property type="nucleotide sequence ID" value="XM_068060586.1"/>
</dbReference>
<dbReference type="Pfam" id="PF00179">
    <property type="entry name" value="UQ_con"/>
    <property type="match status" value="1"/>
</dbReference>
<feature type="compositionally biased region" description="Polar residues" evidence="1">
    <location>
        <begin position="395"/>
        <end position="404"/>
    </location>
</feature>
<dbReference type="SMART" id="SM00212">
    <property type="entry name" value="UBCc"/>
    <property type="match status" value="1"/>
</dbReference>
<evidence type="ECO:0000259" key="2">
    <source>
        <dbReference type="PROSITE" id="PS50127"/>
    </source>
</evidence>
<protein>
    <submittedName>
        <fullName evidence="3">Ubiquitin conjugating enzyme e2</fullName>
    </submittedName>
</protein>
<name>A0A2C6KP80_9APIC</name>
<evidence type="ECO:0000313" key="3">
    <source>
        <dbReference type="EMBL" id="PHJ25791.1"/>
    </source>
</evidence>
<feature type="compositionally biased region" description="Basic and acidic residues" evidence="1">
    <location>
        <begin position="408"/>
        <end position="417"/>
    </location>
</feature>
<feature type="compositionally biased region" description="Basic and acidic residues" evidence="1">
    <location>
        <begin position="550"/>
        <end position="560"/>
    </location>
</feature>
<feature type="compositionally biased region" description="Low complexity" evidence="1">
    <location>
        <begin position="111"/>
        <end position="121"/>
    </location>
</feature>
<dbReference type="EMBL" id="MIGC01000154">
    <property type="protein sequence ID" value="PHJ25791.1"/>
    <property type="molecule type" value="Genomic_DNA"/>
</dbReference>
<accession>A0A2C6KP80</accession>
<dbReference type="AlphaFoldDB" id="A0A2C6KP80"/>
<dbReference type="OrthoDB" id="1158011at2759"/>
<feature type="region of interest" description="Disordered" evidence="1">
    <location>
        <begin position="354"/>
        <end position="449"/>
    </location>
</feature>
<evidence type="ECO:0000313" key="4">
    <source>
        <dbReference type="Proteomes" id="UP000221165"/>
    </source>
</evidence>
<dbReference type="Gene3D" id="3.10.110.10">
    <property type="entry name" value="Ubiquitin Conjugating Enzyme"/>
    <property type="match status" value="1"/>
</dbReference>
<reference evidence="3 4" key="1">
    <citation type="journal article" date="2017" name="Int. J. Parasitol.">
        <title>The genome of the protozoan parasite Cystoisospora suis and a reverse vaccinology approach to identify vaccine candidates.</title>
        <authorList>
            <person name="Palmieri N."/>
            <person name="Shrestha A."/>
            <person name="Ruttkowski B."/>
            <person name="Beck T."/>
            <person name="Vogl C."/>
            <person name="Tomley F."/>
            <person name="Blake D.P."/>
            <person name="Joachim A."/>
        </authorList>
    </citation>
    <scope>NUCLEOTIDE SEQUENCE [LARGE SCALE GENOMIC DNA]</scope>
    <source>
        <strain evidence="3 4">Wien I</strain>
    </source>
</reference>